<dbReference type="SUPFAM" id="SSF48403">
    <property type="entry name" value="Ankyrin repeat"/>
    <property type="match status" value="1"/>
</dbReference>
<keyword evidence="4" id="KW-0175">Coiled coil</keyword>
<dbReference type="GO" id="GO:0030907">
    <property type="term" value="C:MBF transcription complex"/>
    <property type="evidence" value="ECO:0007669"/>
    <property type="project" value="EnsemblFungi"/>
</dbReference>
<dbReference type="Pfam" id="PF18530">
    <property type="entry name" value="Swi6_N"/>
    <property type="match status" value="1"/>
</dbReference>
<evidence type="ECO:0000256" key="3">
    <source>
        <dbReference type="PROSITE-ProRule" id="PRU00023"/>
    </source>
</evidence>
<dbReference type="eggNOG" id="ENOG502QPWC">
    <property type="taxonomic scope" value="Eukaryota"/>
</dbReference>
<evidence type="ECO:0000256" key="1">
    <source>
        <dbReference type="ARBA" id="ARBA00022737"/>
    </source>
</evidence>
<dbReference type="Gene3D" id="3.10.260.30">
    <property type="match status" value="1"/>
</dbReference>
<dbReference type="OMA" id="DILMGWI"/>
<feature type="repeat" description="ANK" evidence="3">
    <location>
        <begin position="452"/>
        <end position="484"/>
    </location>
</feature>
<protein>
    <recommendedName>
        <fullName evidence="6">Swi6 N-terminal domain-containing protein</fullName>
    </recommendedName>
</protein>
<dbReference type="InterPro" id="IPR036770">
    <property type="entry name" value="Ankyrin_rpt-contain_sf"/>
</dbReference>
<dbReference type="Pfam" id="PF00023">
    <property type="entry name" value="Ank"/>
    <property type="match status" value="2"/>
</dbReference>
<evidence type="ECO:0000256" key="5">
    <source>
        <dbReference type="SAM" id="MobiDB-lite"/>
    </source>
</evidence>
<dbReference type="InterPro" id="IPR040822">
    <property type="entry name" value="Swi6_N"/>
</dbReference>
<dbReference type="GO" id="GO:0003713">
    <property type="term" value="F:transcription coactivator activity"/>
    <property type="evidence" value="ECO:0007669"/>
    <property type="project" value="EnsemblFungi"/>
</dbReference>
<accession>G0W330</accession>
<evidence type="ECO:0000313" key="7">
    <source>
        <dbReference type="EMBL" id="CCD22218.1"/>
    </source>
</evidence>
<dbReference type="AlphaFoldDB" id="G0W330"/>
<proteinExistence type="predicted"/>
<dbReference type="PROSITE" id="PS50297">
    <property type="entry name" value="ANK_REP_REGION"/>
    <property type="match status" value="2"/>
</dbReference>
<dbReference type="GO" id="GO:0010845">
    <property type="term" value="P:positive regulation of reciprocal meiotic recombination"/>
    <property type="evidence" value="ECO:0007669"/>
    <property type="project" value="EnsemblFungi"/>
</dbReference>
<sequence>MTIVEVTKLIDDPTATDNSDNNNIDPNVGKLSLTLKKDTESGYYLLRPLVSLLAATDNDISGNSTIEEQEDKICNKYGILVDTDDAGKKWIMEDKMFHLLDLLNILPLFKDEFPPDEVEVNNGRNENANNEDGNSAKMVTGAASFHHGNISPSLKRLNEFQISIDSHRHLGSPLKKQKIINNQNEQGDIKKLESIDTDMIHGELDEKPIIVFNHDLRNRQEFLSPSSLKLLQSFNISSEVDNDQRLKLESFLQRLLFPETRDDDSHTNEFGISNNDNTTFESLLHQVNLAFPNTPLNLNIPVDEHGNTPLHWLTTIANITLVKNLVENGADRLIGDNSGESPLVKAVKSVNNYESGTFEELLDYLYPCLILKDSINRTILHHIVITSGMTGCAIAAKYYLDILMGWIVKKQMRKVIKASNNNDNDDDTAISLLQNLDLKWIINNMLNAQDSNGDTCLNIAARLGNVSIVDSLLEYGCDPYIGNKSGLRPADFGAGGSKLQTTRKGSTSVDKDKENKESVLEQLRDSEDLTSIGGSGRNEKPDTKSLINDLQELLNTVSRDYENEVKSSKERLINLHRELKVKREELSNSREKLNRTKQLKDEYSSLKEQLYSIQNGIAEQDEDFKQESMKLGISEEDTLSIEWDSNDFDADEPFRIKFIFDHLSKKLTEQYDNDIEKLIADDYSDDLLDELKDLYTKEVAKTDTEDDLVTSLPPVGLLRARINAYKRNDEYLKGIYQKIQQKHSDLENKFRRVLSLCLKIDENKVDDMLDGLLQAISYEDPHEINTNEMQDFLKKHSV</sequence>
<dbReference type="GO" id="GO:0005737">
    <property type="term" value="C:cytoplasm"/>
    <property type="evidence" value="ECO:0007669"/>
    <property type="project" value="EnsemblFungi"/>
</dbReference>
<dbReference type="Proteomes" id="UP000000689">
    <property type="component" value="Chromosome 1"/>
</dbReference>
<dbReference type="InterPro" id="IPR002110">
    <property type="entry name" value="Ankyrin_rpt"/>
</dbReference>
<reference evidence="7 8" key="1">
    <citation type="journal article" date="2011" name="Proc. Natl. Acad. Sci. U.S.A.">
        <title>Evolutionary erosion of yeast sex chromosomes by mating-type switching accidents.</title>
        <authorList>
            <person name="Gordon J.L."/>
            <person name="Armisen D."/>
            <person name="Proux-Wera E."/>
            <person name="Oheigeartaigh S.S."/>
            <person name="Byrne K.P."/>
            <person name="Wolfe K.H."/>
        </authorList>
    </citation>
    <scope>NUCLEOTIDE SEQUENCE [LARGE SCALE GENOMIC DNA]</scope>
    <source>
        <strain evidence="8">ATCC 10597 / BCRC 20456 / CBS 421 / NBRC 0211 / NRRL Y-12639</strain>
    </source>
</reference>
<dbReference type="EMBL" id="HE580267">
    <property type="protein sequence ID" value="CCD22218.1"/>
    <property type="molecule type" value="Genomic_DNA"/>
</dbReference>
<dbReference type="GO" id="GO:0034605">
    <property type="term" value="P:cellular response to heat"/>
    <property type="evidence" value="ECO:0007669"/>
    <property type="project" value="EnsemblFungi"/>
</dbReference>
<dbReference type="GO" id="GO:0045944">
    <property type="term" value="P:positive regulation of transcription by RNA polymerase II"/>
    <property type="evidence" value="ECO:0007669"/>
    <property type="project" value="EnsemblFungi"/>
</dbReference>
<dbReference type="GO" id="GO:0033309">
    <property type="term" value="C:SBF transcription complex"/>
    <property type="evidence" value="ECO:0007669"/>
    <property type="project" value="EnsemblFungi"/>
</dbReference>
<keyword evidence="1" id="KW-0677">Repeat</keyword>
<dbReference type="Gene3D" id="1.25.40.20">
    <property type="entry name" value="Ankyrin repeat-containing domain"/>
    <property type="match status" value="1"/>
</dbReference>
<dbReference type="PROSITE" id="PS50088">
    <property type="entry name" value="ANK_REPEAT"/>
    <property type="match status" value="2"/>
</dbReference>
<gene>
    <name evidence="7" type="primary">NDAI0A00600</name>
    <name evidence="7" type="ordered locus">NDAI_0A00600</name>
</gene>
<feature type="region of interest" description="Disordered" evidence="5">
    <location>
        <begin position="492"/>
        <end position="519"/>
    </location>
</feature>
<dbReference type="OrthoDB" id="6718656at2759"/>
<feature type="compositionally biased region" description="Polar residues" evidence="5">
    <location>
        <begin position="498"/>
        <end position="508"/>
    </location>
</feature>
<feature type="coiled-coil region" evidence="4">
    <location>
        <begin position="558"/>
        <end position="609"/>
    </location>
</feature>
<evidence type="ECO:0000313" key="8">
    <source>
        <dbReference type="Proteomes" id="UP000000689"/>
    </source>
</evidence>
<dbReference type="PANTHER" id="PTHR43828">
    <property type="entry name" value="ASPARAGINASE"/>
    <property type="match status" value="1"/>
</dbReference>
<dbReference type="PANTHER" id="PTHR43828:SF3">
    <property type="entry name" value="CHROMO DOMAIN-CONTAINING PROTEIN"/>
    <property type="match status" value="1"/>
</dbReference>
<dbReference type="InterPro" id="IPR051642">
    <property type="entry name" value="SWI6-like"/>
</dbReference>
<organism evidence="7 8">
    <name type="scientific">Naumovozyma dairenensis (strain ATCC 10597 / BCRC 20456 / CBS 421 / NBRC 0211 / NRRL Y-12639)</name>
    <name type="common">Saccharomyces dairenensis</name>
    <dbReference type="NCBI Taxonomy" id="1071378"/>
    <lineage>
        <taxon>Eukaryota</taxon>
        <taxon>Fungi</taxon>
        <taxon>Dikarya</taxon>
        <taxon>Ascomycota</taxon>
        <taxon>Saccharomycotina</taxon>
        <taxon>Saccharomycetes</taxon>
        <taxon>Saccharomycetales</taxon>
        <taxon>Saccharomycetaceae</taxon>
        <taxon>Naumovozyma</taxon>
    </lineage>
</organism>
<dbReference type="SMART" id="SM00248">
    <property type="entry name" value="ANK"/>
    <property type="match status" value="2"/>
</dbReference>
<dbReference type="RefSeq" id="XP_003667461.1">
    <property type="nucleotide sequence ID" value="XM_003667413.1"/>
</dbReference>
<keyword evidence="2 3" id="KW-0040">ANK repeat</keyword>
<evidence type="ECO:0000259" key="6">
    <source>
        <dbReference type="Pfam" id="PF18530"/>
    </source>
</evidence>
<dbReference type="GeneID" id="11495400"/>
<dbReference type="GO" id="GO:0000082">
    <property type="term" value="P:G1/S transition of mitotic cell cycle"/>
    <property type="evidence" value="ECO:0007669"/>
    <property type="project" value="EnsemblFungi"/>
</dbReference>
<evidence type="ECO:0000256" key="4">
    <source>
        <dbReference type="SAM" id="Coils"/>
    </source>
</evidence>
<feature type="domain" description="Swi6 N-terminal" evidence="6">
    <location>
        <begin position="19"/>
        <end position="115"/>
    </location>
</feature>
<feature type="compositionally biased region" description="Basic and acidic residues" evidence="5">
    <location>
        <begin position="509"/>
        <end position="519"/>
    </location>
</feature>
<feature type="repeat" description="ANK" evidence="3">
    <location>
        <begin position="305"/>
        <end position="337"/>
    </location>
</feature>
<keyword evidence="8" id="KW-1185">Reference proteome</keyword>
<evidence type="ECO:0000256" key="2">
    <source>
        <dbReference type="ARBA" id="ARBA00023043"/>
    </source>
</evidence>
<dbReference type="KEGG" id="ndi:NDAI_0A00600"/>
<dbReference type="HOGENOM" id="CLU_017827_0_0_1"/>
<dbReference type="STRING" id="1071378.G0W330"/>
<name>G0W330_NAUDC</name>